<dbReference type="AlphaFoldDB" id="A0A164RMM3"/>
<accession>A0A164RMM3</accession>
<keyword evidence="2" id="KW-1185">Reference proteome</keyword>
<protein>
    <submittedName>
        <fullName evidence="1">Uncharacterized protein</fullName>
    </submittedName>
</protein>
<evidence type="ECO:0000313" key="2">
    <source>
        <dbReference type="Proteomes" id="UP000076722"/>
    </source>
</evidence>
<name>A0A164RMM3_9AGAM</name>
<proteinExistence type="predicted"/>
<gene>
    <name evidence="1" type="ORF">SISNIDRAFT_468461</name>
</gene>
<organism evidence="1 2">
    <name type="scientific">Sistotremastrum niveocremeum HHB9708</name>
    <dbReference type="NCBI Taxonomy" id="1314777"/>
    <lineage>
        <taxon>Eukaryota</taxon>
        <taxon>Fungi</taxon>
        <taxon>Dikarya</taxon>
        <taxon>Basidiomycota</taxon>
        <taxon>Agaricomycotina</taxon>
        <taxon>Agaricomycetes</taxon>
        <taxon>Sistotremastrales</taxon>
        <taxon>Sistotremastraceae</taxon>
        <taxon>Sertulicium</taxon>
        <taxon>Sertulicium niveocremeum</taxon>
    </lineage>
</organism>
<dbReference type="Proteomes" id="UP000076722">
    <property type="component" value="Unassembled WGS sequence"/>
</dbReference>
<evidence type="ECO:0000313" key="1">
    <source>
        <dbReference type="EMBL" id="KZS90698.1"/>
    </source>
</evidence>
<reference evidence="1 2" key="1">
    <citation type="journal article" date="2016" name="Mol. Biol. Evol.">
        <title>Comparative Genomics of Early-Diverging Mushroom-Forming Fungi Provides Insights into the Origins of Lignocellulose Decay Capabilities.</title>
        <authorList>
            <person name="Nagy L.G."/>
            <person name="Riley R."/>
            <person name="Tritt A."/>
            <person name="Adam C."/>
            <person name="Daum C."/>
            <person name="Floudas D."/>
            <person name="Sun H."/>
            <person name="Yadav J.S."/>
            <person name="Pangilinan J."/>
            <person name="Larsson K.H."/>
            <person name="Matsuura K."/>
            <person name="Barry K."/>
            <person name="Labutti K."/>
            <person name="Kuo R."/>
            <person name="Ohm R.A."/>
            <person name="Bhattacharya S.S."/>
            <person name="Shirouzu T."/>
            <person name="Yoshinaga Y."/>
            <person name="Martin F.M."/>
            <person name="Grigoriev I.V."/>
            <person name="Hibbett D.S."/>
        </authorList>
    </citation>
    <scope>NUCLEOTIDE SEQUENCE [LARGE SCALE GENOMIC DNA]</scope>
    <source>
        <strain evidence="1 2">HHB9708</strain>
    </source>
</reference>
<sequence length="251" mass="29237">MPYPDLNRVLRGEVTGAFSCIELGRQTGQIAATSIHLHFKRHFREWHEIRDLFRRYNVMFTVPMAHILEDQIRGRIRAEDDTLRMHCYVHHSCVADVIEELVETDRRWAPNHSHAMPLGHHDGWVRGDVRGIWCLAPFGGDPNQSHLTIYGVQHIVHQGPIYQFVQCDCDREDTAVIAQMRGHPHQNNAIYDMCGPPYTGLARQYRIRYFPGQLDWAVDGYRRHLSEGDPMDLDQYYIDLQARRAPAYLLP</sequence>
<dbReference type="EMBL" id="KV419420">
    <property type="protein sequence ID" value="KZS90698.1"/>
    <property type="molecule type" value="Genomic_DNA"/>
</dbReference>